<dbReference type="GO" id="GO:0005634">
    <property type="term" value="C:nucleus"/>
    <property type="evidence" value="ECO:0007669"/>
    <property type="project" value="UniProtKB-SubCell"/>
</dbReference>
<evidence type="ECO:0000256" key="1">
    <source>
        <dbReference type="ARBA" id="ARBA00004123"/>
    </source>
</evidence>
<dbReference type="InterPro" id="IPR029063">
    <property type="entry name" value="SAM-dependent_MTases_sf"/>
</dbReference>
<gene>
    <name evidence="11" type="ORF">SPHA_16335</name>
</gene>
<dbReference type="EMBL" id="CAHIKZ030000572">
    <property type="protein sequence ID" value="CAE1227280.1"/>
    <property type="molecule type" value="Genomic_DNA"/>
</dbReference>
<dbReference type="GO" id="GO:0018064">
    <property type="term" value="F:protein-L-histidine N-tele-methyltransferase activity"/>
    <property type="evidence" value="ECO:0007669"/>
    <property type="project" value="UniProtKB-EC"/>
</dbReference>
<comment type="subcellular location">
    <subcellularLocation>
        <location evidence="2">Cytoplasm</location>
    </subcellularLocation>
    <subcellularLocation>
        <location evidence="1">Nucleus</location>
    </subcellularLocation>
</comment>
<dbReference type="Proteomes" id="UP000597762">
    <property type="component" value="Unassembled WGS sequence"/>
</dbReference>
<dbReference type="EC" id="2.1.1.85" evidence="3"/>
<dbReference type="AlphaFoldDB" id="A0A812BDH0"/>
<organism evidence="11 12">
    <name type="scientific">Acanthosepion pharaonis</name>
    <name type="common">Pharaoh cuttlefish</name>
    <name type="synonym">Sepia pharaonis</name>
    <dbReference type="NCBI Taxonomy" id="158019"/>
    <lineage>
        <taxon>Eukaryota</taxon>
        <taxon>Metazoa</taxon>
        <taxon>Spiralia</taxon>
        <taxon>Lophotrochozoa</taxon>
        <taxon>Mollusca</taxon>
        <taxon>Cephalopoda</taxon>
        <taxon>Coleoidea</taxon>
        <taxon>Decapodiformes</taxon>
        <taxon>Sepiida</taxon>
        <taxon>Sepiina</taxon>
        <taxon>Sepiidae</taxon>
        <taxon>Acanthosepion</taxon>
    </lineage>
</organism>
<proteinExistence type="inferred from homology"/>
<evidence type="ECO:0000256" key="7">
    <source>
        <dbReference type="ARBA" id="ARBA00022691"/>
    </source>
</evidence>
<dbReference type="GO" id="GO:0005737">
    <property type="term" value="C:cytoplasm"/>
    <property type="evidence" value="ECO:0007669"/>
    <property type="project" value="UniProtKB-SubCell"/>
</dbReference>
<evidence type="ECO:0000313" key="12">
    <source>
        <dbReference type="Proteomes" id="UP000597762"/>
    </source>
</evidence>
<evidence type="ECO:0000256" key="9">
    <source>
        <dbReference type="ARBA" id="ARBA00038126"/>
    </source>
</evidence>
<evidence type="ECO:0000256" key="6">
    <source>
        <dbReference type="ARBA" id="ARBA00022679"/>
    </source>
</evidence>
<reference evidence="11" key="1">
    <citation type="submission" date="2021-01" db="EMBL/GenBank/DDBJ databases">
        <authorList>
            <person name="Li R."/>
            <person name="Bekaert M."/>
        </authorList>
    </citation>
    <scope>NUCLEOTIDE SEQUENCE</scope>
    <source>
        <strain evidence="11">Farmed</strain>
    </source>
</reference>
<keyword evidence="7" id="KW-0949">S-adenosyl-L-methionine</keyword>
<evidence type="ECO:0000313" key="11">
    <source>
        <dbReference type="EMBL" id="CAE1227280.1"/>
    </source>
</evidence>
<accession>A0A812BDH0</accession>
<dbReference type="GO" id="GO:0032259">
    <property type="term" value="P:methylation"/>
    <property type="evidence" value="ECO:0007669"/>
    <property type="project" value="UniProtKB-KW"/>
</dbReference>
<dbReference type="SUPFAM" id="SSF53335">
    <property type="entry name" value="S-adenosyl-L-methionine-dependent methyltransferases"/>
    <property type="match status" value="1"/>
</dbReference>
<keyword evidence="4" id="KW-0963">Cytoplasm</keyword>
<name>A0A812BDH0_ACAPH</name>
<dbReference type="InterPro" id="IPR019410">
    <property type="entry name" value="Methyltransf_16"/>
</dbReference>
<evidence type="ECO:0000256" key="8">
    <source>
        <dbReference type="ARBA" id="ARBA00023242"/>
    </source>
</evidence>
<dbReference type="Gene3D" id="3.40.50.150">
    <property type="entry name" value="Vaccinia Virus protein VP39"/>
    <property type="match status" value="1"/>
</dbReference>
<evidence type="ECO:0000256" key="3">
    <source>
        <dbReference type="ARBA" id="ARBA00012533"/>
    </source>
</evidence>
<dbReference type="Pfam" id="PF10294">
    <property type="entry name" value="Methyltransf_16"/>
    <property type="match status" value="1"/>
</dbReference>
<dbReference type="PANTHER" id="PTHR14614">
    <property type="entry name" value="HEPATOCELLULAR CARCINOMA-ASSOCIATED ANTIGEN"/>
    <property type="match status" value="1"/>
</dbReference>
<dbReference type="OrthoDB" id="1723750at2759"/>
<evidence type="ECO:0000256" key="5">
    <source>
        <dbReference type="ARBA" id="ARBA00022603"/>
    </source>
</evidence>
<protein>
    <recommendedName>
        <fullName evidence="3">protein-histidine N-methyltransferase</fullName>
        <ecNumber evidence="3">2.1.1.85</ecNumber>
    </recommendedName>
</protein>
<keyword evidence="6 11" id="KW-0808">Transferase</keyword>
<evidence type="ECO:0000256" key="10">
    <source>
        <dbReference type="SAM" id="MobiDB-lite"/>
    </source>
</evidence>
<dbReference type="PANTHER" id="PTHR14614:SF39">
    <property type="entry name" value="HISTIDINE PROTEIN METHYLTRANSFERASE 1 HOMOLOG"/>
    <property type="match status" value="1"/>
</dbReference>
<feature type="region of interest" description="Disordered" evidence="10">
    <location>
        <begin position="1"/>
        <end position="33"/>
    </location>
</feature>
<sequence>MPFQFNFPNPEEDDDEKRSQGAGMDSISQKECHTTVTEEKAISTEVKIESDHQLNCEIQTVSYDIGKDLKVISLDTKLVEDKLKKEVKGEKTNSALHEALLSDNDLIPDKYEGGLKIWECAVDLAKFINTKSFTSKTIAELGCGGGLPGLCALKNGAKCVLFQDFNAEVLTNLTIPNVLLNCEENKEQCAFFSGDWKNLPSALQKSETVAQKYNVILTAETIYNTKNYSKLLDLLDFLLEDNGDMQFESQILEDNRFTSSICWTQSQGISREILHLQRKKS</sequence>
<evidence type="ECO:0000256" key="2">
    <source>
        <dbReference type="ARBA" id="ARBA00004496"/>
    </source>
</evidence>
<keyword evidence="8" id="KW-0539">Nucleus</keyword>
<comment type="similarity">
    <text evidence="9">Belongs to the methyltransferase superfamily. METTL18 family.</text>
</comment>
<comment type="caution">
    <text evidence="11">The sequence shown here is derived from an EMBL/GenBank/DDBJ whole genome shotgun (WGS) entry which is preliminary data.</text>
</comment>
<evidence type="ECO:0000256" key="4">
    <source>
        <dbReference type="ARBA" id="ARBA00022490"/>
    </source>
</evidence>
<keyword evidence="12" id="KW-1185">Reference proteome</keyword>
<keyword evidence="5 11" id="KW-0489">Methyltransferase</keyword>